<dbReference type="AlphaFoldDB" id="A0A8J5VLH4"/>
<sequence length="108" mass="11777">MSCVEFSVGIPSTRLSLICTLFPLSDKLTICPPYITLPSTTETLSLACFPNMQKPLSLPLTSSPSELSSMNYGILTFSISLKPLSCSPIPTDFFPLLSFYDFSVSLLL</sequence>
<accession>A0A8J5VLH4</accession>
<keyword evidence="2" id="KW-1185">Reference proteome</keyword>
<evidence type="ECO:0000313" key="2">
    <source>
        <dbReference type="Proteomes" id="UP000729402"/>
    </source>
</evidence>
<reference evidence="1" key="1">
    <citation type="journal article" date="2021" name="bioRxiv">
        <title>Whole Genome Assembly and Annotation of Northern Wild Rice, Zizania palustris L., Supports a Whole Genome Duplication in the Zizania Genus.</title>
        <authorList>
            <person name="Haas M."/>
            <person name="Kono T."/>
            <person name="Macchietto M."/>
            <person name="Millas R."/>
            <person name="McGilp L."/>
            <person name="Shao M."/>
            <person name="Duquette J."/>
            <person name="Hirsch C.N."/>
            <person name="Kimball J."/>
        </authorList>
    </citation>
    <scope>NUCLEOTIDE SEQUENCE</scope>
    <source>
        <tissue evidence="1">Fresh leaf tissue</tissue>
    </source>
</reference>
<protein>
    <submittedName>
        <fullName evidence="1">Uncharacterized protein</fullName>
    </submittedName>
</protein>
<dbReference type="Proteomes" id="UP000729402">
    <property type="component" value="Unassembled WGS sequence"/>
</dbReference>
<comment type="caution">
    <text evidence="1">The sequence shown here is derived from an EMBL/GenBank/DDBJ whole genome shotgun (WGS) entry which is preliminary data.</text>
</comment>
<reference evidence="1" key="2">
    <citation type="submission" date="2021-02" db="EMBL/GenBank/DDBJ databases">
        <authorList>
            <person name="Kimball J.A."/>
            <person name="Haas M.W."/>
            <person name="Macchietto M."/>
            <person name="Kono T."/>
            <person name="Duquette J."/>
            <person name="Shao M."/>
        </authorList>
    </citation>
    <scope>NUCLEOTIDE SEQUENCE</scope>
    <source>
        <tissue evidence="1">Fresh leaf tissue</tissue>
    </source>
</reference>
<gene>
    <name evidence="1" type="ORF">GUJ93_ZPchr0001g32107</name>
</gene>
<organism evidence="1 2">
    <name type="scientific">Zizania palustris</name>
    <name type="common">Northern wild rice</name>
    <dbReference type="NCBI Taxonomy" id="103762"/>
    <lineage>
        <taxon>Eukaryota</taxon>
        <taxon>Viridiplantae</taxon>
        <taxon>Streptophyta</taxon>
        <taxon>Embryophyta</taxon>
        <taxon>Tracheophyta</taxon>
        <taxon>Spermatophyta</taxon>
        <taxon>Magnoliopsida</taxon>
        <taxon>Liliopsida</taxon>
        <taxon>Poales</taxon>
        <taxon>Poaceae</taxon>
        <taxon>BOP clade</taxon>
        <taxon>Oryzoideae</taxon>
        <taxon>Oryzeae</taxon>
        <taxon>Zizaniinae</taxon>
        <taxon>Zizania</taxon>
    </lineage>
</organism>
<evidence type="ECO:0000313" key="1">
    <source>
        <dbReference type="EMBL" id="KAG8052038.1"/>
    </source>
</evidence>
<proteinExistence type="predicted"/>
<name>A0A8J5VLH4_ZIZPA</name>
<dbReference type="EMBL" id="JAAALK010000288">
    <property type="protein sequence ID" value="KAG8052038.1"/>
    <property type="molecule type" value="Genomic_DNA"/>
</dbReference>